<evidence type="ECO:0000313" key="2">
    <source>
        <dbReference type="Proteomes" id="UP001178461"/>
    </source>
</evidence>
<keyword evidence="2" id="KW-1185">Reference proteome</keyword>
<sequence>MLSKFMGPRYGQLLRNWVPTRTTEWKRALLCKKSNPFGLREASFICLLALRNCEPLKTSRRRRNLPFSSRRTGR</sequence>
<evidence type="ECO:0000313" key="1">
    <source>
        <dbReference type="EMBL" id="CAI5799130.1"/>
    </source>
</evidence>
<protein>
    <submittedName>
        <fullName evidence="1">Uncharacterized protein</fullName>
    </submittedName>
</protein>
<organism evidence="1 2">
    <name type="scientific">Podarcis lilfordi</name>
    <name type="common">Lilford's wall lizard</name>
    <dbReference type="NCBI Taxonomy" id="74358"/>
    <lineage>
        <taxon>Eukaryota</taxon>
        <taxon>Metazoa</taxon>
        <taxon>Chordata</taxon>
        <taxon>Craniata</taxon>
        <taxon>Vertebrata</taxon>
        <taxon>Euteleostomi</taxon>
        <taxon>Lepidosauria</taxon>
        <taxon>Squamata</taxon>
        <taxon>Bifurcata</taxon>
        <taxon>Unidentata</taxon>
        <taxon>Episquamata</taxon>
        <taxon>Laterata</taxon>
        <taxon>Lacertibaenia</taxon>
        <taxon>Lacertidae</taxon>
        <taxon>Podarcis</taxon>
    </lineage>
</organism>
<name>A0AA35LMR6_9SAUR</name>
<dbReference type="EMBL" id="OX395144">
    <property type="protein sequence ID" value="CAI5799130.1"/>
    <property type="molecule type" value="Genomic_DNA"/>
</dbReference>
<dbReference type="AlphaFoldDB" id="A0AA35LMR6"/>
<reference evidence="1" key="1">
    <citation type="submission" date="2022-12" db="EMBL/GenBank/DDBJ databases">
        <authorList>
            <person name="Alioto T."/>
            <person name="Alioto T."/>
            <person name="Gomez Garrido J."/>
        </authorList>
    </citation>
    <scope>NUCLEOTIDE SEQUENCE</scope>
</reference>
<dbReference type="Proteomes" id="UP001178461">
    <property type="component" value="Chromosome 18"/>
</dbReference>
<proteinExistence type="predicted"/>
<accession>A0AA35LMR6</accession>
<gene>
    <name evidence="1" type="ORF">PODLI_1B008075</name>
</gene>